<evidence type="ECO:0000256" key="1">
    <source>
        <dbReference type="ARBA" id="ARBA00000032"/>
    </source>
</evidence>
<dbReference type="Gene3D" id="3.40.50.1240">
    <property type="entry name" value="Phosphoglycerate mutase-like"/>
    <property type="match status" value="1"/>
</dbReference>
<dbReference type="GO" id="GO:0003993">
    <property type="term" value="F:acid phosphatase activity"/>
    <property type="evidence" value="ECO:0007669"/>
    <property type="project" value="UniProtKB-EC"/>
</dbReference>
<comment type="similarity">
    <text evidence="2">Belongs to the histidine acid phosphatase family.</text>
</comment>
<evidence type="ECO:0000313" key="10">
    <source>
        <dbReference type="Proteomes" id="UP001430953"/>
    </source>
</evidence>
<evidence type="ECO:0000256" key="2">
    <source>
        <dbReference type="ARBA" id="ARBA00005375"/>
    </source>
</evidence>
<comment type="catalytic activity">
    <reaction evidence="1">
        <text>a phosphate monoester + H2O = an alcohol + phosphate</text>
        <dbReference type="Rhea" id="RHEA:15017"/>
        <dbReference type="ChEBI" id="CHEBI:15377"/>
        <dbReference type="ChEBI" id="CHEBI:30879"/>
        <dbReference type="ChEBI" id="CHEBI:43474"/>
        <dbReference type="ChEBI" id="CHEBI:67140"/>
        <dbReference type="EC" id="3.1.3.2"/>
    </reaction>
</comment>
<sequence>MTRTYFVSITLAFCVHIYLGSAVPDLKLVHVLFAHRLYAPWEGEAETNEINIPETLSYESFISSTMNIPMDAENEIYNLGVYLRKTYDEFLSNVYTSEIMKTRTTEHSLSILSAHLVNAGLWPPAKNQMWINNFNWQPIPFDYLKVKDDTLMLGSLCPSFTSQVNEILETTNMQNILAEYQALFDYLSTYTKRNISLPSDVSLLYTTLETLAAQNNTLPNWAMDLFPHGSMYNVTLFEYDLLSVTPLQRQLNGGTFLKEIIGNSLKYIIGDIPKERKMMLYSGDARNIVGVLKNLDLWSPHIPNEAAALIFELYFDNDTNTYGIKINYYMGTDNMTIVLSLPNCTDICPLQTLINATIDVIPQNSRSLCGWSTENSMKTKVSSENKESNSSSYNGFVLYQSKNFIFILILLYIVFNI</sequence>
<keyword evidence="8" id="KW-0472">Membrane</keyword>
<evidence type="ECO:0000313" key="9">
    <source>
        <dbReference type="EMBL" id="KAL0113392.1"/>
    </source>
</evidence>
<dbReference type="Proteomes" id="UP001430953">
    <property type="component" value="Unassembled WGS sequence"/>
</dbReference>
<dbReference type="EC" id="3.1.3.2" evidence="3"/>
<keyword evidence="5" id="KW-0378">Hydrolase</keyword>
<keyword evidence="6" id="KW-1015">Disulfide bond</keyword>
<evidence type="ECO:0000256" key="7">
    <source>
        <dbReference type="ARBA" id="ARBA00023180"/>
    </source>
</evidence>
<dbReference type="PANTHER" id="PTHR11567:SF211">
    <property type="entry name" value="PROSTATIC ACID PHOSPHATASE"/>
    <property type="match status" value="1"/>
</dbReference>
<reference evidence="9 10" key="1">
    <citation type="submission" date="2023-03" db="EMBL/GenBank/DDBJ databases">
        <title>High recombination rates correlate with genetic variation in Cardiocondyla obscurior ants.</title>
        <authorList>
            <person name="Errbii M."/>
        </authorList>
    </citation>
    <scope>NUCLEOTIDE SEQUENCE [LARGE SCALE GENOMIC DNA]</scope>
    <source>
        <strain evidence="9">Alpha-2009</strain>
        <tissue evidence="9">Whole body</tissue>
    </source>
</reference>
<proteinExistence type="inferred from homology"/>
<dbReference type="SUPFAM" id="SSF53254">
    <property type="entry name" value="Phosphoglycerate mutase-like"/>
    <property type="match status" value="1"/>
</dbReference>
<dbReference type="InterPro" id="IPR029033">
    <property type="entry name" value="His_PPase_superfam"/>
</dbReference>
<accession>A0AAW2FGU5</accession>
<dbReference type="InterPro" id="IPR050645">
    <property type="entry name" value="Histidine_acid_phosphatase"/>
</dbReference>
<evidence type="ECO:0000256" key="6">
    <source>
        <dbReference type="ARBA" id="ARBA00023157"/>
    </source>
</evidence>
<dbReference type="InterPro" id="IPR000560">
    <property type="entry name" value="His_Pase_clade-2"/>
</dbReference>
<evidence type="ECO:0000256" key="8">
    <source>
        <dbReference type="SAM" id="Phobius"/>
    </source>
</evidence>
<evidence type="ECO:0000256" key="4">
    <source>
        <dbReference type="ARBA" id="ARBA00022729"/>
    </source>
</evidence>
<name>A0AAW2FGU5_9HYME</name>
<dbReference type="AlphaFoldDB" id="A0AAW2FGU5"/>
<keyword evidence="7" id="KW-0325">Glycoprotein</keyword>
<keyword evidence="8" id="KW-1133">Transmembrane helix</keyword>
<keyword evidence="4" id="KW-0732">Signal</keyword>
<evidence type="ECO:0000256" key="5">
    <source>
        <dbReference type="ARBA" id="ARBA00022801"/>
    </source>
</evidence>
<comment type="caution">
    <text evidence="9">The sequence shown here is derived from an EMBL/GenBank/DDBJ whole genome shotgun (WGS) entry which is preliminary data.</text>
</comment>
<organism evidence="9 10">
    <name type="scientific">Cardiocondyla obscurior</name>
    <dbReference type="NCBI Taxonomy" id="286306"/>
    <lineage>
        <taxon>Eukaryota</taxon>
        <taxon>Metazoa</taxon>
        <taxon>Ecdysozoa</taxon>
        <taxon>Arthropoda</taxon>
        <taxon>Hexapoda</taxon>
        <taxon>Insecta</taxon>
        <taxon>Pterygota</taxon>
        <taxon>Neoptera</taxon>
        <taxon>Endopterygota</taxon>
        <taxon>Hymenoptera</taxon>
        <taxon>Apocrita</taxon>
        <taxon>Aculeata</taxon>
        <taxon>Formicoidea</taxon>
        <taxon>Formicidae</taxon>
        <taxon>Myrmicinae</taxon>
        <taxon>Cardiocondyla</taxon>
    </lineage>
</organism>
<keyword evidence="8" id="KW-0812">Transmembrane</keyword>
<evidence type="ECO:0000256" key="3">
    <source>
        <dbReference type="ARBA" id="ARBA00012646"/>
    </source>
</evidence>
<gene>
    <name evidence="9" type="ORF">PUN28_012512</name>
</gene>
<protein>
    <recommendedName>
        <fullName evidence="3">acid phosphatase</fullName>
        <ecNumber evidence="3">3.1.3.2</ecNumber>
    </recommendedName>
</protein>
<dbReference type="Pfam" id="PF00328">
    <property type="entry name" value="His_Phos_2"/>
    <property type="match status" value="1"/>
</dbReference>
<dbReference type="EMBL" id="JADYXP020000012">
    <property type="protein sequence ID" value="KAL0113392.1"/>
    <property type="molecule type" value="Genomic_DNA"/>
</dbReference>
<dbReference type="PANTHER" id="PTHR11567">
    <property type="entry name" value="ACID PHOSPHATASE-RELATED"/>
    <property type="match status" value="1"/>
</dbReference>
<feature type="transmembrane region" description="Helical" evidence="8">
    <location>
        <begin position="396"/>
        <end position="415"/>
    </location>
</feature>
<keyword evidence="10" id="KW-1185">Reference proteome</keyword>